<evidence type="ECO:0000313" key="1">
    <source>
        <dbReference type="EMBL" id="SIP71858.1"/>
    </source>
</evidence>
<dbReference type="AlphaFoldDB" id="A0A1N6MSM6"/>
<gene>
    <name evidence="1" type="ORF">XIS1_1270075</name>
</gene>
<name>A0A1N6MSM6_9GAMM</name>
<protein>
    <submittedName>
        <fullName evidence="1">Uncharacterized protein</fullName>
    </submittedName>
</protein>
<dbReference type="EMBL" id="FTLG01000032">
    <property type="protein sequence ID" value="SIP71858.1"/>
    <property type="molecule type" value="Genomic_DNA"/>
</dbReference>
<sequence length="76" mass="8894">MECCLTDSENILIWDGFRVKVSGADLLDINVSFYCRFFEIASGNITVFWQNNKFLFMQKELTFIRLNPLSILVYDS</sequence>
<evidence type="ECO:0000313" key="2">
    <source>
        <dbReference type="Proteomes" id="UP000196435"/>
    </source>
</evidence>
<dbReference type="Proteomes" id="UP000196435">
    <property type="component" value="Unassembled WGS sequence"/>
</dbReference>
<proteinExistence type="predicted"/>
<reference evidence="2" key="1">
    <citation type="submission" date="2016-12" db="EMBL/GenBank/DDBJ databases">
        <authorList>
            <person name="Gaudriault S."/>
        </authorList>
    </citation>
    <scope>NUCLEOTIDE SEQUENCE [LARGE SCALE GENOMIC DNA]</scope>
    <source>
        <strain evidence="2">HGB1681 (deposited as PTA-6826 in the American Type Culture Collection)</strain>
    </source>
</reference>
<accession>A0A1N6MSM6</accession>
<organism evidence="1 2">
    <name type="scientific">Xenorhabdus innexi</name>
    <dbReference type="NCBI Taxonomy" id="290109"/>
    <lineage>
        <taxon>Bacteria</taxon>
        <taxon>Pseudomonadati</taxon>
        <taxon>Pseudomonadota</taxon>
        <taxon>Gammaproteobacteria</taxon>
        <taxon>Enterobacterales</taxon>
        <taxon>Morganellaceae</taxon>
        <taxon>Xenorhabdus</taxon>
    </lineage>
</organism>